<reference evidence="2 3" key="1">
    <citation type="submission" date="2015-01" db="EMBL/GenBank/DDBJ databases">
        <title>Draft genome sequence of Leucobacter komagatae strain VKM ST2845.</title>
        <authorList>
            <person name="Karlyshev A.V."/>
            <person name="Kudryashova E.B."/>
        </authorList>
    </citation>
    <scope>NUCLEOTIDE SEQUENCE [LARGE SCALE GENOMIC DNA]</scope>
    <source>
        <strain evidence="2 3">VKM ST2845</strain>
    </source>
</reference>
<proteinExistence type="predicted"/>
<accession>A0A0D0IK38</accession>
<protein>
    <submittedName>
        <fullName evidence="2">Uncharacterized protein</fullName>
    </submittedName>
</protein>
<organism evidence="2 3">
    <name type="scientific">Leucobacter komagatae</name>
    <dbReference type="NCBI Taxonomy" id="55969"/>
    <lineage>
        <taxon>Bacteria</taxon>
        <taxon>Bacillati</taxon>
        <taxon>Actinomycetota</taxon>
        <taxon>Actinomycetes</taxon>
        <taxon>Micrococcales</taxon>
        <taxon>Microbacteriaceae</taxon>
        <taxon>Leucobacter</taxon>
    </lineage>
</organism>
<name>A0A0D0IK38_9MICO</name>
<comment type="caution">
    <text evidence="2">The sequence shown here is derived from an EMBL/GenBank/DDBJ whole genome shotgun (WGS) entry which is preliminary data.</text>
</comment>
<gene>
    <name evidence="2" type="ORF">SD72_15265</name>
</gene>
<dbReference type="Proteomes" id="UP000032120">
    <property type="component" value="Unassembled WGS sequence"/>
</dbReference>
<feature type="region of interest" description="Disordered" evidence="1">
    <location>
        <begin position="1"/>
        <end position="38"/>
    </location>
</feature>
<evidence type="ECO:0000256" key="1">
    <source>
        <dbReference type="SAM" id="MobiDB-lite"/>
    </source>
</evidence>
<evidence type="ECO:0000313" key="3">
    <source>
        <dbReference type="Proteomes" id="UP000032120"/>
    </source>
</evidence>
<evidence type="ECO:0000313" key="2">
    <source>
        <dbReference type="EMBL" id="KIP51437.1"/>
    </source>
</evidence>
<keyword evidence="3" id="KW-1185">Reference proteome</keyword>
<dbReference type="AlphaFoldDB" id="A0A0D0IK38"/>
<sequence>MAGGLLAGCAQEPAEPAPTPTTPAPAPTTPAPEPAPTEAAWERFVDPRTPGSFEIPPGWSVVESEESEPEHELLKFDLLDSAGTKQLTYARKVMGLGGGCAGMSHTVTELETTPFEIPGYVANTGDYAPEISPSFTFTVLEDAGRPGLYGTLAVRDGLPATECFFYNMVRTEDALVSFADTLKVTAYDAPRQFATMDEARNYMATEEDATLKRVLLSLRLDG</sequence>
<dbReference type="EMBL" id="JXSQ01000036">
    <property type="protein sequence ID" value="KIP51437.1"/>
    <property type="molecule type" value="Genomic_DNA"/>
</dbReference>
<feature type="compositionally biased region" description="Pro residues" evidence="1">
    <location>
        <begin position="15"/>
        <end position="35"/>
    </location>
</feature>